<protein>
    <submittedName>
        <fullName evidence="4 5">Uncharacterized protein LOC110987364</fullName>
    </submittedName>
</protein>
<evidence type="ECO:0000256" key="2">
    <source>
        <dbReference type="SAM" id="SignalP"/>
    </source>
</evidence>
<evidence type="ECO:0000256" key="1">
    <source>
        <dbReference type="ARBA" id="ARBA00022729"/>
    </source>
</evidence>
<dbReference type="InterPro" id="IPR050975">
    <property type="entry name" value="Sleep_regulator"/>
</dbReference>
<dbReference type="Proteomes" id="UP000694845">
    <property type="component" value="Unplaced"/>
</dbReference>
<dbReference type="RefSeq" id="XP_022105741.1">
    <property type="nucleotide sequence ID" value="XM_022250049.1"/>
</dbReference>
<dbReference type="GeneID" id="110987364"/>
<evidence type="ECO:0000313" key="3">
    <source>
        <dbReference type="Proteomes" id="UP000694845"/>
    </source>
</evidence>
<keyword evidence="1 2" id="KW-0732">Signal</keyword>
<keyword evidence="3" id="KW-1185">Reference proteome</keyword>
<feature type="signal peptide" evidence="2">
    <location>
        <begin position="1"/>
        <end position="21"/>
    </location>
</feature>
<sequence>MKTFVFNVIILSVLSTYGVDGQCYNCTLISMGSMNTGAEGCGNPFDSSGIQTIPCAGPCVTIYSESEGDEIVPAVTSTLRTCHNEYYGGLPCTDVTNFELSGVTLSQTCCSGALCNDNEFGSHPNEVGEVEGVDDTYGVDGQCYNCTLISMGYMNIGEEGCGNPFDSSGIQTIPCAGPCVTIYSQSEGNEDVPPVTSTFRSCYDDHFGGLPCTDVTDLELSGATFSQTCCSGALCNDNEFGSHPNEVGEVEGVDGEMCGNNIAF</sequence>
<dbReference type="OrthoDB" id="10195218at2759"/>
<dbReference type="KEGG" id="aplc:110987364"/>
<evidence type="ECO:0000313" key="4">
    <source>
        <dbReference type="RefSeq" id="XP_022105741.1"/>
    </source>
</evidence>
<dbReference type="RefSeq" id="XP_022105742.1">
    <property type="nucleotide sequence ID" value="XM_022250050.1"/>
</dbReference>
<feature type="chain" id="PRO_5044665737" evidence="2">
    <location>
        <begin position="22"/>
        <end position="264"/>
    </location>
</feature>
<organism evidence="3 4">
    <name type="scientific">Acanthaster planci</name>
    <name type="common">Crown-of-thorns starfish</name>
    <dbReference type="NCBI Taxonomy" id="133434"/>
    <lineage>
        <taxon>Eukaryota</taxon>
        <taxon>Metazoa</taxon>
        <taxon>Echinodermata</taxon>
        <taxon>Eleutherozoa</taxon>
        <taxon>Asterozoa</taxon>
        <taxon>Asteroidea</taxon>
        <taxon>Valvatacea</taxon>
        <taxon>Valvatida</taxon>
        <taxon>Acanthasteridae</taxon>
        <taxon>Acanthaster</taxon>
    </lineage>
</organism>
<reference evidence="4 5" key="1">
    <citation type="submission" date="2025-04" db="UniProtKB">
        <authorList>
            <consortium name="RefSeq"/>
        </authorList>
    </citation>
    <scope>IDENTIFICATION</scope>
</reference>
<name>A0A8B7ZQN1_ACAPL</name>
<accession>A0A8B7ZQN1</accession>
<proteinExistence type="predicted"/>
<gene>
    <name evidence="4 5" type="primary">LOC110987364</name>
</gene>
<dbReference type="PANTHER" id="PTHR33562">
    <property type="entry name" value="ATILLA, ISOFORM B-RELATED-RELATED"/>
    <property type="match status" value="1"/>
</dbReference>
<dbReference type="AlphaFoldDB" id="A0A8B7ZQN1"/>
<evidence type="ECO:0000313" key="5">
    <source>
        <dbReference type="RefSeq" id="XP_022105742.1"/>
    </source>
</evidence>